<proteinExistence type="predicted"/>
<protein>
    <submittedName>
        <fullName evidence="2">Uncharacterized protein</fullName>
    </submittedName>
</protein>
<accession>A0ABS2GMJ2</accession>
<dbReference type="EMBL" id="JACSNR010000005">
    <property type="protein sequence ID" value="MBM6923318.1"/>
    <property type="molecule type" value="Genomic_DNA"/>
</dbReference>
<keyword evidence="3" id="KW-1185">Reference proteome</keyword>
<evidence type="ECO:0000256" key="1">
    <source>
        <dbReference type="SAM" id="Phobius"/>
    </source>
</evidence>
<keyword evidence="1" id="KW-0472">Membrane</keyword>
<sequence length="84" mass="9518">MSCISDTEKFARRMFRICLVLAAGMALITLYWWILWDRIWLSPVDSIEEALYGRNVTGIPAQLWLLPGISPAKLVSQTSADSFL</sequence>
<keyword evidence="1" id="KW-1133">Transmembrane helix</keyword>
<evidence type="ECO:0000313" key="3">
    <source>
        <dbReference type="Proteomes" id="UP000724149"/>
    </source>
</evidence>
<comment type="caution">
    <text evidence="2">The sequence shown here is derived from an EMBL/GenBank/DDBJ whole genome shotgun (WGS) entry which is preliminary data.</text>
</comment>
<organism evidence="2 3">
    <name type="scientific">Hydrogenoanaerobacterium saccharovorans</name>
    <dbReference type="NCBI Taxonomy" id="474960"/>
    <lineage>
        <taxon>Bacteria</taxon>
        <taxon>Bacillati</taxon>
        <taxon>Bacillota</taxon>
        <taxon>Clostridia</taxon>
        <taxon>Eubacteriales</taxon>
        <taxon>Oscillospiraceae</taxon>
        <taxon>Hydrogenoanaerobacterium</taxon>
    </lineage>
</organism>
<reference evidence="2 3" key="1">
    <citation type="journal article" date="2021" name="Sci. Rep.">
        <title>The distribution of antibiotic resistance genes in chicken gut microbiota commensals.</title>
        <authorList>
            <person name="Juricova H."/>
            <person name="Matiasovicova J."/>
            <person name="Kubasova T."/>
            <person name="Cejkova D."/>
            <person name="Rychlik I."/>
        </authorList>
    </citation>
    <scope>NUCLEOTIDE SEQUENCE [LARGE SCALE GENOMIC DNA]</scope>
    <source>
        <strain evidence="2 3">An564</strain>
    </source>
</reference>
<evidence type="ECO:0000313" key="2">
    <source>
        <dbReference type="EMBL" id="MBM6923318.1"/>
    </source>
</evidence>
<name>A0ABS2GMJ2_9FIRM</name>
<dbReference type="RefSeq" id="WP_204720685.1">
    <property type="nucleotide sequence ID" value="NZ_JACSNR010000005.1"/>
</dbReference>
<feature type="transmembrane region" description="Helical" evidence="1">
    <location>
        <begin position="14"/>
        <end position="34"/>
    </location>
</feature>
<keyword evidence="1" id="KW-0812">Transmembrane</keyword>
<gene>
    <name evidence="2" type="ORF">H9X81_06405</name>
</gene>
<dbReference type="Proteomes" id="UP000724149">
    <property type="component" value="Unassembled WGS sequence"/>
</dbReference>